<reference evidence="1" key="1">
    <citation type="submission" date="2021-08" db="EMBL/GenBank/DDBJ databases">
        <title>Chromosome-Level Trichoderma cornu-damae using Hi-C Data.</title>
        <authorList>
            <person name="Kim C.S."/>
        </authorList>
    </citation>
    <scope>NUCLEOTIDE SEQUENCE</scope>
    <source>
        <strain evidence="1">KA19-0412C</strain>
    </source>
</reference>
<sequence length="66" mass="6944">MACPCHALHAPIPGPRGNIDVRDVRRNTYVNSFDAEHANLSGIRTNLCGAGRVSNLDGSKLATGNA</sequence>
<organism evidence="1 2">
    <name type="scientific">Trichoderma cornu-damae</name>
    <dbReference type="NCBI Taxonomy" id="654480"/>
    <lineage>
        <taxon>Eukaryota</taxon>
        <taxon>Fungi</taxon>
        <taxon>Dikarya</taxon>
        <taxon>Ascomycota</taxon>
        <taxon>Pezizomycotina</taxon>
        <taxon>Sordariomycetes</taxon>
        <taxon>Hypocreomycetidae</taxon>
        <taxon>Hypocreales</taxon>
        <taxon>Hypocreaceae</taxon>
        <taxon>Trichoderma</taxon>
    </lineage>
</organism>
<evidence type="ECO:0000313" key="2">
    <source>
        <dbReference type="Proteomes" id="UP000827724"/>
    </source>
</evidence>
<dbReference type="Proteomes" id="UP000827724">
    <property type="component" value="Unassembled WGS sequence"/>
</dbReference>
<dbReference type="EMBL" id="JAIWOZ010000004">
    <property type="protein sequence ID" value="KAH6605705.1"/>
    <property type="molecule type" value="Genomic_DNA"/>
</dbReference>
<name>A0A9P8QGI3_9HYPO</name>
<proteinExistence type="predicted"/>
<gene>
    <name evidence="1" type="ORF">Trco_004858</name>
</gene>
<protein>
    <submittedName>
        <fullName evidence="1">Uncharacterized protein</fullName>
    </submittedName>
</protein>
<evidence type="ECO:0000313" key="1">
    <source>
        <dbReference type="EMBL" id="KAH6605705.1"/>
    </source>
</evidence>
<comment type="caution">
    <text evidence="1">The sequence shown here is derived from an EMBL/GenBank/DDBJ whole genome shotgun (WGS) entry which is preliminary data.</text>
</comment>
<keyword evidence="2" id="KW-1185">Reference proteome</keyword>
<accession>A0A9P8QGI3</accession>
<dbReference type="AlphaFoldDB" id="A0A9P8QGI3"/>